<reference evidence="1" key="1">
    <citation type="journal article" date="2015" name="Nature">
        <title>Complex archaea that bridge the gap between prokaryotes and eukaryotes.</title>
        <authorList>
            <person name="Spang A."/>
            <person name="Saw J.H."/>
            <person name="Jorgensen S.L."/>
            <person name="Zaremba-Niedzwiedzka K."/>
            <person name="Martijn J."/>
            <person name="Lind A.E."/>
            <person name="van Eijk R."/>
            <person name="Schleper C."/>
            <person name="Guy L."/>
            <person name="Ettema T.J."/>
        </authorList>
    </citation>
    <scope>NUCLEOTIDE SEQUENCE</scope>
</reference>
<evidence type="ECO:0000313" key="1">
    <source>
        <dbReference type="EMBL" id="KKM05103.1"/>
    </source>
</evidence>
<comment type="caution">
    <text evidence="1">The sequence shown here is derived from an EMBL/GenBank/DDBJ whole genome shotgun (WGS) entry which is preliminary data.</text>
</comment>
<accession>A0A0F9K1M1</accession>
<dbReference type="AlphaFoldDB" id="A0A0F9K1M1"/>
<gene>
    <name evidence="1" type="ORF">LCGC14_1757560</name>
</gene>
<protein>
    <submittedName>
        <fullName evidence="1">Uncharacterized protein</fullName>
    </submittedName>
</protein>
<organism evidence="1">
    <name type="scientific">marine sediment metagenome</name>
    <dbReference type="NCBI Taxonomy" id="412755"/>
    <lineage>
        <taxon>unclassified sequences</taxon>
        <taxon>metagenomes</taxon>
        <taxon>ecological metagenomes</taxon>
    </lineage>
</organism>
<feature type="non-terminal residue" evidence="1">
    <location>
        <position position="1"/>
    </location>
</feature>
<proteinExistence type="predicted"/>
<dbReference type="EMBL" id="LAZR01016301">
    <property type="protein sequence ID" value="KKM05103.1"/>
    <property type="molecule type" value="Genomic_DNA"/>
</dbReference>
<name>A0A0F9K1M1_9ZZZZ</name>
<sequence length="45" mass="5037">EAHHLKHVYLSEGDFATEDEKIIAEEIKVADHRSSGSKKSTGKEE</sequence>